<dbReference type="Proteomes" id="UP001144313">
    <property type="component" value="Unassembled WGS sequence"/>
</dbReference>
<dbReference type="RefSeq" id="WP_270114411.1">
    <property type="nucleotide sequence ID" value="NZ_BAAAOL010000006.1"/>
</dbReference>
<dbReference type="EMBL" id="BSDT01000001">
    <property type="protein sequence ID" value="GLI42319.1"/>
    <property type="molecule type" value="Genomic_DNA"/>
</dbReference>
<organism evidence="1 2">
    <name type="scientific">Glycomyces algeriensis</name>
    <dbReference type="NCBI Taxonomy" id="256037"/>
    <lineage>
        <taxon>Bacteria</taxon>
        <taxon>Bacillati</taxon>
        <taxon>Actinomycetota</taxon>
        <taxon>Actinomycetes</taxon>
        <taxon>Glycomycetales</taxon>
        <taxon>Glycomycetaceae</taxon>
        <taxon>Glycomyces</taxon>
    </lineage>
</organism>
<comment type="caution">
    <text evidence="1">The sequence shown here is derived from an EMBL/GenBank/DDBJ whole genome shotgun (WGS) entry which is preliminary data.</text>
</comment>
<accession>A0A9W6G6Z4</accession>
<proteinExistence type="predicted"/>
<evidence type="ECO:0000313" key="2">
    <source>
        <dbReference type="Proteomes" id="UP001144313"/>
    </source>
</evidence>
<dbReference type="AlphaFoldDB" id="A0A9W6G6Z4"/>
<protein>
    <submittedName>
        <fullName evidence="1">Uncharacterized protein</fullName>
    </submittedName>
</protein>
<gene>
    <name evidence="1" type="ORF">GALLR39Z86_21690</name>
</gene>
<reference evidence="1" key="1">
    <citation type="submission" date="2022-12" db="EMBL/GenBank/DDBJ databases">
        <title>Reference genome sequencing for broad-spectrum identification of bacterial and archaeal isolates by mass spectrometry.</title>
        <authorList>
            <person name="Sekiguchi Y."/>
            <person name="Tourlousse D.M."/>
        </authorList>
    </citation>
    <scope>NUCLEOTIDE SEQUENCE</scope>
    <source>
        <strain evidence="1">LLR39Z86</strain>
    </source>
</reference>
<sequence>MSIEYNELLAMLMETRPEFATELYNWTDGPDLPDYDAITVSRRTLTLPEQPNLLRVCVAAAYSKGDERVVALLFDAVLQPDPAQAESWLRFMTDAQRALSCMVVFVVLCRDAKTADWALTYSAVGDIGCYVLPVVIPSLLANA</sequence>
<name>A0A9W6G6Z4_9ACTN</name>
<keyword evidence="2" id="KW-1185">Reference proteome</keyword>
<evidence type="ECO:0000313" key="1">
    <source>
        <dbReference type="EMBL" id="GLI42319.1"/>
    </source>
</evidence>